<dbReference type="GO" id="GO:0000398">
    <property type="term" value="P:mRNA splicing, via spliceosome"/>
    <property type="evidence" value="ECO:0007669"/>
    <property type="project" value="InterPro"/>
</dbReference>
<accession>A0AAV5QMV7</accession>
<evidence type="ECO:0000256" key="1">
    <source>
        <dbReference type="ARBA" id="ARBA00010197"/>
    </source>
</evidence>
<evidence type="ECO:0000256" key="4">
    <source>
        <dbReference type="SAM" id="Coils"/>
    </source>
</evidence>
<sequence>MNNNQQVIRALKNEEYAQHERNFFQVSSKNKKLLDLSLPTQREIDECYQRTKAALQQIVDGKMIDKSNTGQISNSKGDKDLFVKYTPTSMNGSKQSRMIKIVEQQVDPMLPPKFKNNQKTPSLPDTLLSNTAVLKDTSVKPGVTAEEQKSWYIPPAISNWKNPKGFTIAIDKRLAAFDNKSKRDGAAIGDNFVKLATSLRKADENAREEIKARNKLRLKVAEQKKLENEEKLRNLALKARQNRYNNNNNSGSNDGNHSQADDNRRRRELDRKERLMKYERQLKQSKNNNGLISAPVASDTFSSAPGLNDNNSNVDTLIDARLFTATNRFTNSSENQVYDTPLFSRHEAIQNIYTVNNSKLDKSIDGTEEVENIGKTNRFKVLSGGVDKSQIQDREGAVRFTKAASSAKDDKATGKFGLDHGNDGIDEGPARKKSRWEEEDDEDED</sequence>
<comment type="function">
    <text evidence="3">Involved in pre-mRNA splicing.</text>
</comment>
<evidence type="ECO:0000256" key="2">
    <source>
        <dbReference type="ARBA" id="ARBA00022160"/>
    </source>
</evidence>
<evidence type="ECO:0000313" key="7">
    <source>
        <dbReference type="EMBL" id="GMM35961.1"/>
    </source>
</evidence>
<evidence type="ECO:0000256" key="5">
    <source>
        <dbReference type="SAM" id="MobiDB-lite"/>
    </source>
</evidence>
<feature type="region of interest" description="Disordered" evidence="5">
    <location>
        <begin position="402"/>
        <end position="445"/>
    </location>
</feature>
<dbReference type="Proteomes" id="UP001360560">
    <property type="component" value="Unassembled WGS sequence"/>
</dbReference>
<reference evidence="7 8" key="1">
    <citation type="journal article" date="2023" name="Elife">
        <title>Identification of key yeast species and microbe-microbe interactions impacting larval growth of Drosophila in the wild.</title>
        <authorList>
            <person name="Mure A."/>
            <person name="Sugiura Y."/>
            <person name="Maeda R."/>
            <person name="Honda K."/>
            <person name="Sakurai N."/>
            <person name="Takahashi Y."/>
            <person name="Watada M."/>
            <person name="Katoh T."/>
            <person name="Gotoh A."/>
            <person name="Gotoh Y."/>
            <person name="Taniguchi I."/>
            <person name="Nakamura K."/>
            <person name="Hayashi T."/>
            <person name="Katayama T."/>
            <person name="Uemura T."/>
            <person name="Hattori Y."/>
        </authorList>
    </citation>
    <scope>NUCLEOTIDE SEQUENCE [LARGE SCALE GENOMIC DNA]</scope>
    <source>
        <strain evidence="7 8">SC-9</strain>
    </source>
</reference>
<evidence type="ECO:0000259" key="6">
    <source>
        <dbReference type="Pfam" id="PF02731"/>
    </source>
</evidence>
<keyword evidence="3" id="KW-0747">Spliceosome</keyword>
<keyword evidence="8" id="KW-1185">Reference proteome</keyword>
<dbReference type="InterPro" id="IPR004015">
    <property type="entry name" value="SKI-int_prot_SKIP_SNW-dom"/>
</dbReference>
<proteinExistence type="inferred from homology"/>
<dbReference type="GO" id="GO:0005681">
    <property type="term" value="C:spliceosomal complex"/>
    <property type="evidence" value="ECO:0007669"/>
    <property type="project" value="UniProtKB-UniRule"/>
</dbReference>
<keyword evidence="3" id="KW-0507">mRNA processing</keyword>
<dbReference type="Pfam" id="PF02731">
    <property type="entry name" value="SKIP_SNW"/>
    <property type="match status" value="1"/>
</dbReference>
<dbReference type="AlphaFoldDB" id="A0AAV5QMV7"/>
<feature type="compositionally biased region" description="Low complexity" evidence="5">
    <location>
        <begin position="245"/>
        <end position="256"/>
    </location>
</feature>
<dbReference type="PANTHER" id="PTHR12096">
    <property type="entry name" value="NUCLEAR PROTEIN SKIP-RELATED"/>
    <property type="match status" value="1"/>
</dbReference>
<dbReference type="RefSeq" id="XP_064852957.1">
    <property type="nucleotide sequence ID" value="XM_064996885.1"/>
</dbReference>
<feature type="domain" description="SKI-interacting protein SKIP SNW" evidence="6">
    <location>
        <begin position="82"/>
        <end position="243"/>
    </location>
</feature>
<comment type="similarity">
    <text evidence="1 3">Belongs to the SNW family.</text>
</comment>
<dbReference type="GeneID" id="90073936"/>
<comment type="subcellular location">
    <subcellularLocation>
        <location evidence="3">Nucleus</location>
    </subcellularLocation>
</comment>
<comment type="caution">
    <text evidence="7">The sequence shown here is derived from an EMBL/GenBank/DDBJ whole genome shotgun (WGS) entry which is preliminary data.</text>
</comment>
<gene>
    <name evidence="7" type="ORF">DASC09_032860</name>
</gene>
<keyword evidence="3" id="KW-0539">Nucleus</keyword>
<comment type="subunit">
    <text evidence="3">Associated with the spliceosome.</text>
</comment>
<feature type="region of interest" description="Disordered" evidence="5">
    <location>
        <begin position="243"/>
        <end position="267"/>
    </location>
</feature>
<dbReference type="InterPro" id="IPR017862">
    <property type="entry name" value="SKI-int_prot_SKIP"/>
</dbReference>
<protein>
    <recommendedName>
        <fullName evidence="2 3">Pre-mRNA-processing protein 45</fullName>
    </recommendedName>
</protein>
<feature type="compositionally biased region" description="Basic and acidic residues" evidence="5">
    <location>
        <begin position="407"/>
        <end position="423"/>
    </location>
</feature>
<organism evidence="7 8">
    <name type="scientific">Saccharomycopsis crataegensis</name>
    <dbReference type="NCBI Taxonomy" id="43959"/>
    <lineage>
        <taxon>Eukaryota</taxon>
        <taxon>Fungi</taxon>
        <taxon>Dikarya</taxon>
        <taxon>Ascomycota</taxon>
        <taxon>Saccharomycotina</taxon>
        <taxon>Saccharomycetes</taxon>
        <taxon>Saccharomycopsidaceae</taxon>
        <taxon>Saccharomycopsis</taxon>
    </lineage>
</organism>
<keyword evidence="3" id="KW-0508">mRNA splicing</keyword>
<name>A0AAV5QMV7_9ASCO</name>
<dbReference type="EMBL" id="BTFZ01000011">
    <property type="protein sequence ID" value="GMM35961.1"/>
    <property type="molecule type" value="Genomic_DNA"/>
</dbReference>
<keyword evidence="4" id="KW-0175">Coiled coil</keyword>
<evidence type="ECO:0000256" key="3">
    <source>
        <dbReference type="RuleBase" id="RU367140"/>
    </source>
</evidence>
<evidence type="ECO:0000313" key="8">
    <source>
        <dbReference type="Proteomes" id="UP001360560"/>
    </source>
</evidence>
<feature type="coiled-coil region" evidence="4">
    <location>
        <begin position="199"/>
        <end position="238"/>
    </location>
</feature>